<dbReference type="OrthoDB" id="29773at2759"/>
<feature type="transmembrane region" description="Helical" evidence="2">
    <location>
        <begin position="101"/>
        <end position="118"/>
    </location>
</feature>
<organism evidence="3 4">
    <name type="scientific">Lunasporangiospora selenospora</name>
    <dbReference type="NCBI Taxonomy" id="979761"/>
    <lineage>
        <taxon>Eukaryota</taxon>
        <taxon>Fungi</taxon>
        <taxon>Fungi incertae sedis</taxon>
        <taxon>Mucoromycota</taxon>
        <taxon>Mortierellomycotina</taxon>
        <taxon>Mortierellomycetes</taxon>
        <taxon>Mortierellales</taxon>
        <taxon>Mortierellaceae</taxon>
        <taxon>Lunasporangiospora</taxon>
    </lineage>
</organism>
<keyword evidence="4" id="KW-1185">Reference proteome</keyword>
<protein>
    <submittedName>
        <fullName evidence="3">Uncharacterized protein</fullName>
    </submittedName>
</protein>
<keyword evidence="2" id="KW-1133">Transmembrane helix</keyword>
<dbReference type="AlphaFoldDB" id="A0A9P6EX94"/>
<name>A0A9P6EX94_9FUNG</name>
<evidence type="ECO:0000256" key="2">
    <source>
        <dbReference type="SAM" id="Phobius"/>
    </source>
</evidence>
<gene>
    <name evidence="3" type="ORF">BGW38_010084</name>
</gene>
<dbReference type="EMBL" id="JAABOA010007858">
    <property type="protein sequence ID" value="KAF9537098.1"/>
    <property type="molecule type" value="Genomic_DNA"/>
</dbReference>
<proteinExistence type="predicted"/>
<comment type="caution">
    <text evidence="3">The sequence shown here is derived from an EMBL/GenBank/DDBJ whole genome shotgun (WGS) entry which is preliminary data.</text>
</comment>
<keyword evidence="2" id="KW-0472">Membrane</keyword>
<keyword evidence="2" id="KW-0812">Transmembrane</keyword>
<accession>A0A9P6EX94</accession>
<evidence type="ECO:0000313" key="3">
    <source>
        <dbReference type="EMBL" id="KAF9537098.1"/>
    </source>
</evidence>
<feature type="transmembrane region" description="Helical" evidence="2">
    <location>
        <begin position="68"/>
        <end position="89"/>
    </location>
</feature>
<feature type="compositionally biased region" description="Polar residues" evidence="1">
    <location>
        <begin position="153"/>
        <end position="164"/>
    </location>
</feature>
<sequence length="164" mass="18075">MVGGYASLFTFIYLAVHTIPNWKTEVSDVVVNRGGSWLGILIVYPLVTISSLLHSLNYYVLMSRINNVAVGIMQSLRAVLVFVMSHYLFCSVSSTQCFNEWKFVSAIVVIGFVTMFSFSSNDEDKINKNKGKESNASVDLTLPANRPSGPAQRANSRLSLSIPS</sequence>
<evidence type="ECO:0000256" key="1">
    <source>
        <dbReference type="SAM" id="MobiDB-lite"/>
    </source>
</evidence>
<feature type="transmembrane region" description="Helical" evidence="2">
    <location>
        <begin position="37"/>
        <end position="61"/>
    </location>
</feature>
<reference evidence="3" key="1">
    <citation type="journal article" date="2020" name="Fungal Divers.">
        <title>Resolving the Mortierellaceae phylogeny through synthesis of multi-gene phylogenetics and phylogenomics.</title>
        <authorList>
            <person name="Vandepol N."/>
            <person name="Liber J."/>
            <person name="Desiro A."/>
            <person name="Na H."/>
            <person name="Kennedy M."/>
            <person name="Barry K."/>
            <person name="Grigoriev I.V."/>
            <person name="Miller A.N."/>
            <person name="O'Donnell K."/>
            <person name="Stajich J.E."/>
            <person name="Bonito G."/>
        </authorList>
    </citation>
    <scope>NUCLEOTIDE SEQUENCE</scope>
    <source>
        <strain evidence="3">KOD1015</strain>
    </source>
</reference>
<evidence type="ECO:0000313" key="4">
    <source>
        <dbReference type="Proteomes" id="UP000780801"/>
    </source>
</evidence>
<feature type="region of interest" description="Disordered" evidence="1">
    <location>
        <begin position="128"/>
        <end position="164"/>
    </location>
</feature>
<dbReference type="Proteomes" id="UP000780801">
    <property type="component" value="Unassembled WGS sequence"/>
</dbReference>